<dbReference type="InterPro" id="IPR018247">
    <property type="entry name" value="EF_Hand_1_Ca_BS"/>
</dbReference>
<dbReference type="Pfam" id="PF01023">
    <property type="entry name" value="S_100"/>
    <property type="match status" value="1"/>
</dbReference>
<evidence type="ECO:0000256" key="3">
    <source>
        <dbReference type="ARBA" id="ARBA00022737"/>
    </source>
</evidence>
<dbReference type="Gene3D" id="1.10.238.10">
    <property type="entry name" value="EF-hand"/>
    <property type="match status" value="1"/>
</dbReference>
<evidence type="ECO:0000256" key="2">
    <source>
        <dbReference type="ARBA" id="ARBA00022723"/>
    </source>
</evidence>
<dbReference type="GO" id="GO:0046914">
    <property type="term" value="F:transition metal ion binding"/>
    <property type="evidence" value="ECO:0007669"/>
    <property type="project" value="InterPro"/>
</dbReference>
<comment type="similarity">
    <text evidence="1 5">Belongs to the S-100 family.</text>
</comment>
<keyword evidence="8" id="KW-1185">Reference proteome</keyword>
<keyword evidence="4 5" id="KW-0106">Calcium</keyword>
<feature type="non-terminal residue" evidence="7">
    <location>
        <position position="89"/>
    </location>
</feature>
<evidence type="ECO:0000256" key="5">
    <source>
        <dbReference type="RuleBase" id="RU361184"/>
    </source>
</evidence>
<dbReference type="InterPro" id="IPR002048">
    <property type="entry name" value="EF_hand_dom"/>
</dbReference>
<feature type="domain" description="EF-hand" evidence="6">
    <location>
        <begin position="42"/>
        <end position="77"/>
    </location>
</feature>
<dbReference type="PANTHER" id="PTHR11639">
    <property type="entry name" value="S100 CALCIUM-BINDING PROTEIN"/>
    <property type="match status" value="1"/>
</dbReference>
<evidence type="ECO:0000313" key="8">
    <source>
        <dbReference type="Proteomes" id="UP000886611"/>
    </source>
</evidence>
<dbReference type="PROSITE" id="PS50222">
    <property type="entry name" value="EF_HAND_2"/>
    <property type="match status" value="1"/>
</dbReference>
<dbReference type="GO" id="GO:0005737">
    <property type="term" value="C:cytoplasm"/>
    <property type="evidence" value="ECO:0007669"/>
    <property type="project" value="TreeGrafter"/>
</dbReference>
<dbReference type="GO" id="GO:0005615">
    <property type="term" value="C:extracellular space"/>
    <property type="evidence" value="ECO:0007669"/>
    <property type="project" value="TreeGrafter"/>
</dbReference>
<keyword evidence="2 5" id="KW-0479">Metal-binding</keyword>
<comment type="caution">
    <text evidence="7">The sequence shown here is derived from an EMBL/GenBank/DDBJ whole genome shotgun (WGS) entry which is preliminary data.</text>
</comment>
<dbReference type="SUPFAM" id="SSF47473">
    <property type="entry name" value="EF-hand"/>
    <property type="match status" value="1"/>
</dbReference>
<dbReference type="Proteomes" id="UP000886611">
    <property type="component" value="Unassembled WGS sequence"/>
</dbReference>
<dbReference type="CDD" id="cd00213">
    <property type="entry name" value="S-100"/>
    <property type="match status" value="1"/>
</dbReference>
<dbReference type="PANTHER" id="PTHR11639:SF134">
    <property type="entry name" value="PROTEIN S100-A1-RELATED"/>
    <property type="match status" value="1"/>
</dbReference>
<gene>
    <name evidence="7" type="primary">S100a11</name>
    <name evidence="7" type="ORF">GTO96_0000479</name>
</gene>
<dbReference type="PROSITE" id="PS00018">
    <property type="entry name" value="EF_HAND_1"/>
    <property type="match status" value="1"/>
</dbReference>
<dbReference type="InterPro" id="IPR034325">
    <property type="entry name" value="S-100_dom"/>
</dbReference>
<dbReference type="InterPro" id="IPR001751">
    <property type="entry name" value="S100/CaBP7/8-like_CS"/>
</dbReference>
<dbReference type="GO" id="GO:0005509">
    <property type="term" value="F:calcium ion binding"/>
    <property type="evidence" value="ECO:0007669"/>
    <property type="project" value="InterPro"/>
</dbReference>
<dbReference type="SMART" id="SM00054">
    <property type="entry name" value="EFh"/>
    <property type="match status" value="1"/>
</dbReference>
<evidence type="ECO:0000313" key="7">
    <source>
        <dbReference type="EMBL" id="KAG2462210.1"/>
    </source>
</evidence>
<protein>
    <recommendedName>
        <fullName evidence="5">Protein S100</fullName>
    </recommendedName>
    <alternativeName>
        <fullName evidence="5">S100 calcium-binding protein</fullName>
    </alternativeName>
</protein>
<sequence length="89" mass="10399">MQGIIEVFHKYADSDKDCQYLSNKEFKEMLKNELPSFIAAQKDPNVVDNLIRSLDDNNDNKVDFKEFLNLIAGLSFSCERMYAQKKMKK</sequence>
<dbReference type="InterPro" id="IPR013787">
    <property type="entry name" value="S100_Ca-bd_sub"/>
</dbReference>
<dbReference type="AlphaFoldDB" id="A0A8X7X5E3"/>
<dbReference type="PROSITE" id="PS00303">
    <property type="entry name" value="S100_CABP"/>
    <property type="match status" value="1"/>
</dbReference>
<accession>A0A8X7X5E3</accession>
<dbReference type="GO" id="GO:0048306">
    <property type="term" value="F:calcium-dependent protein binding"/>
    <property type="evidence" value="ECO:0007669"/>
    <property type="project" value="TreeGrafter"/>
</dbReference>
<evidence type="ECO:0000256" key="1">
    <source>
        <dbReference type="ARBA" id="ARBA00007323"/>
    </source>
</evidence>
<keyword evidence="3" id="KW-0677">Repeat</keyword>
<dbReference type="InterPro" id="IPR011992">
    <property type="entry name" value="EF-hand-dom_pair"/>
</dbReference>
<name>A0A8X7X5E3_POLSE</name>
<proteinExistence type="inferred from homology"/>
<dbReference type="EMBL" id="JAATIS010004040">
    <property type="protein sequence ID" value="KAG2462210.1"/>
    <property type="molecule type" value="Genomic_DNA"/>
</dbReference>
<evidence type="ECO:0000259" key="6">
    <source>
        <dbReference type="PROSITE" id="PS50222"/>
    </source>
</evidence>
<feature type="non-terminal residue" evidence="7">
    <location>
        <position position="1"/>
    </location>
</feature>
<dbReference type="SMART" id="SM01394">
    <property type="entry name" value="S_100"/>
    <property type="match status" value="1"/>
</dbReference>
<reference evidence="7 8" key="1">
    <citation type="journal article" date="2021" name="Cell">
        <title>Tracing the genetic footprints of vertebrate landing in non-teleost ray-finned fishes.</title>
        <authorList>
            <person name="Bi X."/>
            <person name="Wang K."/>
            <person name="Yang L."/>
            <person name="Pan H."/>
            <person name="Jiang H."/>
            <person name="Wei Q."/>
            <person name="Fang M."/>
            <person name="Yu H."/>
            <person name="Zhu C."/>
            <person name="Cai Y."/>
            <person name="He Y."/>
            <person name="Gan X."/>
            <person name="Zeng H."/>
            <person name="Yu D."/>
            <person name="Zhu Y."/>
            <person name="Jiang H."/>
            <person name="Qiu Q."/>
            <person name="Yang H."/>
            <person name="Zhang Y.E."/>
            <person name="Wang W."/>
            <person name="Zhu M."/>
            <person name="He S."/>
            <person name="Zhang G."/>
        </authorList>
    </citation>
    <scope>NUCLEOTIDE SEQUENCE [LARGE SCALE GENOMIC DNA]</scope>
    <source>
        <strain evidence="7">Bchr_013</strain>
    </source>
</reference>
<organism evidence="7 8">
    <name type="scientific">Polypterus senegalus</name>
    <name type="common">Senegal bichir</name>
    <dbReference type="NCBI Taxonomy" id="55291"/>
    <lineage>
        <taxon>Eukaryota</taxon>
        <taxon>Metazoa</taxon>
        <taxon>Chordata</taxon>
        <taxon>Craniata</taxon>
        <taxon>Vertebrata</taxon>
        <taxon>Euteleostomi</taxon>
        <taxon>Actinopterygii</taxon>
        <taxon>Polypteriformes</taxon>
        <taxon>Polypteridae</taxon>
        <taxon>Polypterus</taxon>
    </lineage>
</organism>
<evidence type="ECO:0000256" key="4">
    <source>
        <dbReference type="ARBA" id="ARBA00022837"/>
    </source>
</evidence>